<organism evidence="2 3">
    <name type="scientific">Bacillus methanolicus PB1</name>
    <dbReference type="NCBI Taxonomy" id="997296"/>
    <lineage>
        <taxon>Bacteria</taxon>
        <taxon>Bacillati</taxon>
        <taxon>Bacillota</taxon>
        <taxon>Bacilli</taxon>
        <taxon>Bacillales</taxon>
        <taxon>Bacillaceae</taxon>
        <taxon>Bacillus</taxon>
    </lineage>
</organism>
<dbReference type="eggNOG" id="COG2801">
    <property type="taxonomic scope" value="Bacteria"/>
</dbReference>
<dbReference type="Pfam" id="PF13333">
    <property type="entry name" value="rve_2"/>
    <property type="match status" value="1"/>
</dbReference>
<dbReference type="GO" id="GO:0015074">
    <property type="term" value="P:DNA integration"/>
    <property type="evidence" value="ECO:0007669"/>
    <property type="project" value="InterPro"/>
</dbReference>
<evidence type="ECO:0000259" key="1">
    <source>
        <dbReference type="Pfam" id="PF13333"/>
    </source>
</evidence>
<sequence>MPFFNQIKAFNSRQNLMRNSLKNSRFKEVISEEEIVTILPVLNVSSYILKTEKLYLVCPKTKGEANQAIQEYIHFCNHSRFQEKLNGLSPIEYREKAAA</sequence>
<comment type="caution">
    <text evidence="2">The sequence shown here is derived from an EMBL/GenBank/DDBJ whole genome shotgun (WGS) entry which is preliminary data.</text>
</comment>
<protein>
    <submittedName>
        <fullName evidence="2">Integrase catalytic region</fullName>
    </submittedName>
</protein>
<keyword evidence="3" id="KW-1185">Reference proteome</keyword>
<dbReference type="STRING" id="997296.PB1_00590"/>
<evidence type="ECO:0000313" key="3">
    <source>
        <dbReference type="Proteomes" id="UP000010523"/>
    </source>
</evidence>
<dbReference type="InterPro" id="IPR001584">
    <property type="entry name" value="Integrase_cat-core"/>
</dbReference>
<name>I3E4H6_BACMT</name>
<reference evidence="2 3" key="1">
    <citation type="journal article" date="2012" name="Appl. Environ. Microbiol.">
        <title>Genome Sequence of Thermotolerant Bacillus methanolicus: Features and Regulation Related to Methylotrophy and Production of L-Lysine and L-Glutamate from Methanol.</title>
        <authorList>
            <person name="Heggeset T.M."/>
            <person name="Krog A."/>
            <person name="Balzer S."/>
            <person name="Wentzel A."/>
            <person name="Ellingsen T.E."/>
            <person name="Brautaset T."/>
        </authorList>
    </citation>
    <scope>NUCLEOTIDE SEQUENCE [LARGE SCALE GENOMIC DNA]</scope>
    <source>
        <strain evidence="2 3">PB1</strain>
    </source>
</reference>
<feature type="domain" description="Integrase catalytic" evidence="1">
    <location>
        <begin position="48"/>
        <end position="96"/>
    </location>
</feature>
<dbReference type="PATRIC" id="fig|997296.3.peg.160"/>
<dbReference type="Proteomes" id="UP000010523">
    <property type="component" value="Unassembled WGS sequence"/>
</dbReference>
<dbReference type="AlphaFoldDB" id="I3E4H6"/>
<proteinExistence type="predicted"/>
<dbReference type="EMBL" id="AFEU01000001">
    <property type="protein sequence ID" value="EIJ81397.1"/>
    <property type="molecule type" value="Genomic_DNA"/>
</dbReference>
<accession>I3E4H6</accession>
<gene>
    <name evidence="2" type="ORF">PB1_00590</name>
</gene>
<evidence type="ECO:0000313" key="2">
    <source>
        <dbReference type="EMBL" id="EIJ81397.1"/>
    </source>
</evidence>